<comment type="caution">
    <text evidence="1">The sequence shown here is derived from an EMBL/GenBank/DDBJ whole genome shotgun (WGS) entry which is preliminary data.</text>
</comment>
<dbReference type="EMBL" id="CAJVPI010000740">
    <property type="protein sequence ID" value="CAG8567775.1"/>
    <property type="molecule type" value="Genomic_DNA"/>
</dbReference>
<name>A0A9N9BKK7_9GLOM</name>
<evidence type="ECO:0000313" key="2">
    <source>
        <dbReference type="Proteomes" id="UP000789739"/>
    </source>
</evidence>
<organism evidence="1 2">
    <name type="scientific">Paraglomus brasilianum</name>
    <dbReference type="NCBI Taxonomy" id="144538"/>
    <lineage>
        <taxon>Eukaryota</taxon>
        <taxon>Fungi</taxon>
        <taxon>Fungi incertae sedis</taxon>
        <taxon>Mucoromycota</taxon>
        <taxon>Glomeromycotina</taxon>
        <taxon>Glomeromycetes</taxon>
        <taxon>Paraglomerales</taxon>
        <taxon>Paraglomeraceae</taxon>
        <taxon>Paraglomus</taxon>
    </lineage>
</organism>
<dbReference type="Proteomes" id="UP000789739">
    <property type="component" value="Unassembled WGS sequence"/>
</dbReference>
<proteinExistence type="predicted"/>
<dbReference type="AlphaFoldDB" id="A0A9N9BKK7"/>
<reference evidence="1" key="1">
    <citation type="submission" date="2021-06" db="EMBL/GenBank/DDBJ databases">
        <authorList>
            <person name="Kallberg Y."/>
            <person name="Tangrot J."/>
            <person name="Rosling A."/>
        </authorList>
    </citation>
    <scope>NUCLEOTIDE SEQUENCE</scope>
    <source>
        <strain evidence="1">BR232B</strain>
    </source>
</reference>
<evidence type="ECO:0000313" key="1">
    <source>
        <dbReference type="EMBL" id="CAG8567775.1"/>
    </source>
</evidence>
<protein>
    <submittedName>
        <fullName evidence="1">3789_t:CDS:1</fullName>
    </submittedName>
</protein>
<gene>
    <name evidence="1" type="ORF">PBRASI_LOCUS5935</name>
</gene>
<keyword evidence="2" id="KW-1185">Reference proteome</keyword>
<accession>A0A9N9BKK7</accession>
<sequence>MSSIFNSLLRIGDRSKTPIKQNTFVCPALDELIQSTKTLDNGEPTLQGYRLKWIPYTDFTEPKQIRDHAFQTPASDAMGPSKMSSSNFSSTPTMSLTPIVDIEIPEKLSARIKDDLPTWHDAMLIPLDGISNQTSDSYYDEEEFMNGDSKQTILALPDDIPI</sequence>